<evidence type="ECO:0000313" key="3">
    <source>
        <dbReference type="EMBL" id="KAK7871012.1"/>
    </source>
</evidence>
<dbReference type="EMBL" id="JAZDUA010000048">
    <property type="protein sequence ID" value="KAK7871012.1"/>
    <property type="molecule type" value="Genomic_DNA"/>
</dbReference>
<dbReference type="PANTHER" id="PTHR31022:SF4">
    <property type="entry name" value="CENTRIOLE, CILIA AND SPINDLE-ASSOCIATED PROTEIN"/>
    <property type="match status" value="1"/>
</dbReference>
<dbReference type="GO" id="GO:0008017">
    <property type="term" value="F:microtubule binding"/>
    <property type="evidence" value="ECO:0007669"/>
    <property type="project" value="TreeGrafter"/>
</dbReference>
<evidence type="ECO:0000256" key="1">
    <source>
        <dbReference type="SAM" id="MobiDB-lite"/>
    </source>
</evidence>
<feature type="compositionally biased region" description="Polar residues" evidence="1">
    <location>
        <begin position="171"/>
        <end position="191"/>
    </location>
</feature>
<organism evidence="3 4">
    <name type="scientific">Gryllus longicercus</name>
    <dbReference type="NCBI Taxonomy" id="2509291"/>
    <lineage>
        <taxon>Eukaryota</taxon>
        <taxon>Metazoa</taxon>
        <taxon>Ecdysozoa</taxon>
        <taxon>Arthropoda</taxon>
        <taxon>Hexapoda</taxon>
        <taxon>Insecta</taxon>
        <taxon>Pterygota</taxon>
        <taxon>Neoptera</taxon>
        <taxon>Polyneoptera</taxon>
        <taxon>Orthoptera</taxon>
        <taxon>Ensifera</taxon>
        <taxon>Gryllidea</taxon>
        <taxon>Grylloidea</taxon>
        <taxon>Gryllidae</taxon>
        <taxon>Gryllinae</taxon>
        <taxon>Gryllus</taxon>
    </lineage>
</organism>
<keyword evidence="4" id="KW-1185">Reference proteome</keyword>
<reference evidence="3 4" key="1">
    <citation type="submission" date="2024-03" db="EMBL/GenBank/DDBJ databases">
        <title>The genome assembly and annotation of the cricket Gryllus longicercus Weissman &amp; Gray.</title>
        <authorList>
            <person name="Szrajer S."/>
            <person name="Gray D."/>
            <person name="Ylla G."/>
        </authorList>
    </citation>
    <scope>NUCLEOTIDE SEQUENCE [LARGE SCALE GENOMIC DNA]</scope>
    <source>
        <strain evidence="3">DAG 2021-001</strain>
        <tissue evidence="3">Whole body minus gut</tissue>
    </source>
</reference>
<dbReference type="GO" id="GO:0005819">
    <property type="term" value="C:spindle"/>
    <property type="evidence" value="ECO:0007669"/>
    <property type="project" value="TreeGrafter"/>
</dbReference>
<dbReference type="GO" id="GO:0036064">
    <property type="term" value="C:ciliary basal body"/>
    <property type="evidence" value="ECO:0007669"/>
    <property type="project" value="TreeGrafter"/>
</dbReference>
<proteinExistence type="predicted"/>
<dbReference type="Pfam" id="PF15748">
    <property type="entry name" value="CCSAP"/>
    <property type="match status" value="1"/>
</dbReference>
<protein>
    <submittedName>
        <fullName evidence="3">Uncharacterized protein</fullName>
    </submittedName>
</protein>
<accession>A0AAN9W020</accession>
<dbReference type="PANTHER" id="PTHR31022">
    <property type="entry name" value="CENTRIOLE, CILIA AND SPINDLE-ASSOCIATED PROTEIN"/>
    <property type="match status" value="1"/>
</dbReference>
<dbReference type="GO" id="GO:1901673">
    <property type="term" value="P:regulation of mitotic spindle assembly"/>
    <property type="evidence" value="ECO:0007669"/>
    <property type="project" value="TreeGrafter"/>
</dbReference>
<dbReference type="AlphaFoldDB" id="A0AAN9W020"/>
<name>A0AAN9W020_9ORTH</name>
<gene>
    <name evidence="3" type="ORF">R5R35_012204</name>
    <name evidence="2" type="ORF">R5R35_013006</name>
</gene>
<comment type="caution">
    <text evidence="3">The sequence shown here is derived from an EMBL/GenBank/DDBJ whole genome shotgun (WGS) entry which is preliminary data.</text>
</comment>
<dbReference type="GO" id="GO:0035869">
    <property type="term" value="C:ciliary transition zone"/>
    <property type="evidence" value="ECO:0007669"/>
    <property type="project" value="TreeGrafter"/>
</dbReference>
<evidence type="ECO:0000313" key="2">
    <source>
        <dbReference type="EMBL" id="KAK7790085.1"/>
    </source>
</evidence>
<dbReference type="GO" id="GO:0005814">
    <property type="term" value="C:centriole"/>
    <property type="evidence" value="ECO:0007669"/>
    <property type="project" value="TreeGrafter"/>
</dbReference>
<dbReference type="EMBL" id="JAZDUA010000666">
    <property type="protein sequence ID" value="KAK7790085.1"/>
    <property type="molecule type" value="Genomic_DNA"/>
</dbReference>
<dbReference type="Proteomes" id="UP001378592">
    <property type="component" value="Unassembled WGS sequence"/>
</dbReference>
<sequence length="342" mass="39814">MVHKKSEYRLQFHSLTQDLRKQIWQENIRFREFRRSVNQAHHYWSYQITDEPCVCDDGTDECNDRIQDFTAPVILDSLEKSSDIQGNVQESCLTKKKSGTQRQVRLMDPETDEILAHEVAVQTPDWTPEEKASSPEDPSELHHLMQNLRTSSPEYKDSKKESAGPQRPNVMISTKSPESVSTMMQSAMGSSSEDRLKFTERPTSSCSPEYNRRDFPSRFSSLSKTSRKYFFEGKKMPFVSYGWNDADKNIGEKKTYNVSAPESQVHSPALRAQKRRREDIEKYLRRELDLSKRISQTKSPVNLSSIWMSEYQEKFSQGAKSFGKIYRPMSAPLYYPLGWRCR</sequence>
<dbReference type="InterPro" id="IPR029774">
    <property type="entry name" value="CSAP"/>
</dbReference>
<evidence type="ECO:0000313" key="4">
    <source>
        <dbReference type="Proteomes" id="UP001378592"/>
    </source>
</evidence>
<feature type="region of interest" description="Disordered" evidence="1">
    <location>
        <begin position="151"/>
        <end position="211"/>
    </location>
</feature>